<feature type="compositionally biased region" description="Low complexity" evidence="1">
    <location>
        <begin position="1117"/>
        <end position="1136"/>
    </location>
</feature>
<dbReference type="RefSeq" id="WP_358362671.1">
    <property type="nucleotide sequence ID" value="NZ_JBEZFP010000145.1"/>
</dbReference>
<keyword evidence="3" id="KW-0328">Glycosyltransferase</keyword>
<feature type="transmembrane region" description="Helical" evidence="2">
    <location>
        <begin position="728"/>
        <end position="749"/>
    </location>
</feature>
<feature type="compositionally biased region" description="Gly residues" evidence="1">
    <location>
        <begin position="1269"/>
        <end position="1287"/>
    </location>
</feature>
<dbReference type="InterPro" id="IPR029044">
    <property type="entry name" value="Nucleotide-diphossugar_trans"/>
</dbReference>
<organism evidence="3 4">
    <name type="scientific">Streptodolium elevatio</name>
    <dbReference type="NCBI Taxonomy" id="3157996"/>
    <lineage>
        <taxon>Bacteria</taxon>
        <taxon>Bacillati</taxon>
        <taxon>Actinomycetota</taxon>
        <taxon>Actinomycetes</taxon>
        <taxon>Kitasatosporales</taxon>
        <taxon>Streptomycetaceae</taxon>
        <taxon>Streptodolium</taxon>
    </lineage>
</organism>
<feature type="transmembrane region" description="Helical" evidence="2">
    <location>
        <begin position="703"/>
        <end position="721"/>
    </location>
</feature>
<feature type="compositionally biased region" description="Pro residues" evidence="1">
    <location>
        <begin position="1291"/>
        <end position="1307"/>
    </location>
</feature>
<dbReference type="Gene3D" id="3.90.550.10">
    <property type="entry name" value="Spore Coat Polysaccharide Biosynthesis Protein SpsA, Chain A"/>
    <property type="match status" value="1"/>
</dbReference>
<keyword evidence="2" id="KW-0472">Membrane</keyword>
<feature type="compositionally biased region" description="Low complexity" evidence="1">
    <location>
        <begin position="1146"/>
        <end position="1157"/>
    </location>
</feature>
<dbReference type="InterPro" id="IPR050834">
    <property type="entry name" value="Glycosyltransf_2"/>
</dbReference>
<proteinExistence type="predicted"/>
<dbReference type="Proteomes" id="UP001551482">
    <property type="component" value="Unassembled WGS sequence"/>
</dbReference>
<dbReference type="PANTHER" id="PTHR43685">
    <property type="entry name" value="GLYCOSYLTRANSFERASE"/>
    <property type="match status" value="1"/>
</dbReference>
<evidence type="ECO:0000256" key="1">
    <source>
        <dbReference type="SAM" id="MobiDB-lite"/>
    </source>
</evidence>
<reference evidence="3 4" key="1">
    <citation type="submission" date="2024-06" db="EMBL/GenBank/DDBJ databases">
        <title>The Natural Products Discovery Center: Release of the First 8490 Sequenced Strains for Exploring Actinobacteria Biosynthetic Diversity.</title>
        <authorList>
            <person name="Kalkreuter E."/>
            <person name="Kautsar S.A."/>
            <person name="Yang D."/>
            <person name="Bader C.D."/>
            <person name="Teijaro C.N."/>
            <person name="Fluegel L."/>
            <person name="Davis C.M."/>
            <person name="Simpson J.R."/>
            <person name="Lauterbach L."/>
            <person name="Steele A.D."/>
            <person name="Gui C."/>
            <person name="Meng S."/>
            <person name="Li G."/>
            <person name="Viehrig K."/>
            <person name="Ye F."/>
            <person name="Su P."/>
            <person name="Kiefer A.F."/>
            <person name="Nichols A."/>
            <person name="Cepeda A.J."/>
            <person name="Yan W."/>
            <person name="Fan B."/>
            <person name="Jiang Y."/>
            <person name="Adhikari A."/>
            <person name="Zheng C.-J."/>
            <person name="Schuster L."/>
            <person name="Cowan T.M."/>
            <person name="Smanski M.J."/>
            <person name="Chevrette M.G."/>
            <person name="De Carvalho L.P.S."/>
            <person name="Shen B."/>
        </authorList>
    </citation>
    <scope>NUCLEOTIDE SEQUENCE [LARGE SCALE GENOMIC DNA]</scope>
    <source>
        <strain evidence="3 4">NPDC048946</strain>
    </source>
</reference>
<sequence length="1327" mass="137902">MPLFTQQSAYAHAPAYPRHVVTAILVAHDGARWLPGTLTGLLGQERPVQRVVAVDTGSTDATPRLLEDALGPTSVIRTDRTATFGAAVADAVRTVPVADAASLPYAVDGYVAATDPYGPDSFGRPDESYPGGRSGELVEWLWLLHDDSEPAPDALHLLLRAADELPSAGVLGPKVRSWYDRRRLLEVGTTIARSGRRWTGLERREQDQGQHDAVRGVLAVGSAGLLVRRDVWEQLGGFDPRLPFGRDDTDFCWRTNAAGHRVVVVPEAVVLHAEAATRERRPIDCAADHPHRVDRAGAVYTLLANSPGKTLPLTWLRLFFGTIVRVLGYLVGKLPRMALDEFIGVYSVLLRPYRFISGRRARARTRVVDDADFRDLFPPRGASVRHAFDALVGSISRRVEPEGARARNSVLESGPTSEDTDDLEVENFARLRAVVQRPGVALAVLLLLVTLAAARDILTGGRLLGGALLPVPDTAGDLISRFTETWHGVGLGGDSAAPPYLAIVGALGVVLFGSAGTAVSVLLIGSVPLAGITAYLSARKLVASSLVRAWGAAVYALLPVATGAVAQGRIGTAVVLIVAPIVARGAVQVAGLGGLNASWRAAWGTGLALAVAVAFVPLSWVIAVVLAVAALPAAYFAGTLGKGLVARVLIMLAVPIALLVPWSLELLSGDRLLLEPGLAPEGLSERGAHPVGLMLLDPGGPGTITMFVGIGLLLAALAALLRDSRRRAVLTAWAVAAIGLVVAIVVSRIEVTAPADGSAVAAWPGVATIVVGLGYVAAAMVGAEDARARVTAISFGWRQPAAVVVAVIAAVTPLAAAGAWLWQGASGPLDRQGGPYLPAFIASDNTNSDRARTLVLRTDPAGAVTATLVRGSGIYLGDADVAPEPDDHKALDEYVAAFLSGTGSADAHGLAAFAIRYILVQPSSDPAVITRLDGTPGLLRKSAENGTTLWRVEGVTARVSITQPDGTSVPVASGPDDVATRIDPGPEGRILNLAERPDAGWRATLDGRPLKSAPAAARGDGTWGQAFQLPASGGRLAVTYEGGSRNVWLIAQGVLLLVVVVLALPARRRGTDDDLPETGTGRRAAGIPAQGGGEAGVSEVSATLPGGGRRARRVRAAAEAEGTGAPDPTPTGTDTGSLFVPASPGTATATEPEPAAAPDDDWDLARYARGFQPREGIPGDGGGGYPEDAVPQQGGYAGPGADHDTGSYGYEQPAYAPGYEQSGYPQQGYQDGGYDQSGYEQSGYGQGAYPQQAYDPSGAPQAYPDPGREPGGYGPDGYGAEGYGQAGYGPPYDPNTPPPYPASPPDQAPGDDDPWPPQQPPRPGGTR</sequence>
<evidence type="ECO:0000256" key="2">
    <source>
        <dbReference type="SAM" id="Phobius"/>
    </source>
</evidence>
<feature type="transmembrane region" description="Helical" evidence="2">
    <location>
        <begin position="607"/>
        <end position="637"/>
    </location>
</feature>
<dbReference type="PANTHER" id="PTHR43685:SF3">
    <property type="entry name" value="SLR2126 PROTEIN"/>
    <property type="match status" value="1"/>
</dbReference>
<protein>
    <submittedName>
        <fullName evidence="3">Glycosyltransferase</fullName>
        <ecNumber evidence="3">2.4.-.-</ecNumber>
    </submittedName>
</protein>
<feature type="transmembrane region" description="Helical" evidence="2">
    <location>
        <begin position="761"/>
        <end position="781"/>
    </location>
</feature>
<feature type="transmembrane region" description="Helical" evidence="2">
    <location>
        <begin position="547"/>
        <end position="566"/>
    </location>
</feature>
<dbReference type="EC" id="2.4.-.-" evidence="3"/>
<feature type="region of interest" description="Disordered" evidence="1">
    <location>
        <begin position="1069"/>
        <end position="1160"/>
    </location>
</feature>
<dbReference type="SUPFAM" id="SSF53448">
    <property type="entry name" value="Nucleotide-diphospho-sugar transferases"/>
    <property type="match status" value="1"/>
</dbReference>
<feature type="transmembrane region" description="Helical" evidence="2">
    <location>
        <begin position="500"/>
        <end position="527"/>
    </location>
</feature>
<feature type="transmembrane region" description="Helical" evidence="2">
    <location>
        <begin position="644"/>
        <end position="664"/>
    </location>
</feature>
<feature type="transmembrane region" description="Helical" evidence="2">
    <location>
        <begin position="801"/>
        <end position="822"/>
    </location>
</feature>
<keyword evidence="2" id="KW-1133">Transmembrane helix</keyword>
<dbReference type="EMBL" id="JBEZFP010000145">
    <property type="protein sequence ID" value="MEU8138904.1"/>
    <property type="molecule type" value="Genomic_DNA"/>
</dbReference>
<dbReference type="Pfam" id="PF13641">
    <property type="entry name" value="Glyco_tranf_2_3"/>
    <property type="match status" value="1"/>
</dbReference>
<keyword evidence="2" id="KW-0812">Transmembrane</keyword>
<keyword evidence="3" id="KW-0808">Transferase</keyword>
<feature type="transmembrane region" description="Helical" evidence="2">
    <location>
        <begin position="439"/>
        <end position="458"/>
    </location>
</feature>
<feature type="compositionally biased region" description="Low complexity" evidence="1">
    <location>
        <begin position="1221"/>
        <end position="1243"/>
    </location>
</feature>
<dbReference type="GO" id="GO:0016757">
    <property type="term" value="F:glycosyltransferase activity"/>
    <property type="evidence" value="ECO:0007669"/>
    <property type="project" value="UniProtKB-KW"/>
</dbReference>
<feature type="region of interest" description="Disordered" evidence="1">
    <location>
        <begin position="964"/>
        <end position="984"/>
    </location>
</feature>
<feature type="compositionally biased region" description="Pro residues" evidence="1">
    <location>
        <begin position="1315"/>
        <end position="1327"/>
    </location>
</feature>
<evidence type="ECO:0000313" key="4">
    <source>
        <dbReference type="Proteomes" id="UP001551482"/>
    </source>
</evidence>
<feature type="transmembrane region" description="Helical" evidence="2">
    <location>
        <begin position="573"/>
        <end position="595"/>
    </location>
</feature>
<comment type="caution">
    <text evidence="3">The sequence shown here is derived from an EMBL/GenBank/DDBJ whole genome shotgun (WGS) entry which is preliminary data.</text>
</comment>
<gene>
    <name evidence="3" type="ORF">AB0C36_36060</name>
</gene>
<name>A0ABV3DVK9_9ACTN</name>
<keyword evidence="4" id="KW-1185">Reference proteome</keyword>
<accession>A0ABV3DVK9</accession>
<evidence type="ECO:0000313" key="3">
    <source>
        <dbReference type="EMBL" id="MEU8138904.1"/>
    </source>
</evidence>
<feature type="region of interest" description="Disordered" evidence="1">
    <location>
        <begin position="1172"/>
        <end position="1327"/>
    </location>
</feature>